<dbReference type="Proteomes" id="UP000799439">
    <property type="component" value="Unassembled WGS sequence"/>
</dbReference>
<dbReference type="GO" id="GO:0005634">
    <property type="term" value="C:nucleus"/>
    <property type="evidence" value="ECO:0007669"/>
    <property type="project" value="UniProtKB-SubCell"/>
</dbReference>
<evidence type="ECO:0000256" key="5">
    <source>
        <dbReference type="ARBA" id="ARBA00022833"/>
    </source>
</evidence>
<dbReference type="InterPro" id="IPR036236">
    <property type="entry name" value="Znf_C2H2_sf"/>
</dbReference>
<keyword evidence="10" id="KW-1185">Reference proteome</keyword>
<sequence length="269" mass="30872">MSYDFTCGTCGKTFPAGWEARDNHLRSTGHSAPTFECDTCSRYFGSEKARFQHMDAVNHFRWECNLCDETWPTEGMRQDHEHSEHNYCADCQRNFANYNNLKMHLNSRIHRGQQIQCPFCKACLATATGLVHHIESCGCPSAADMTRETIYKFIRSKDPQGAFTKNLIQGPDMTRYQANGRAYNHSRGGWECYFCHKLFKQLPHLNQHLNSPAHQESLYHCPNNACGKPFTTLAAIINHLESESCGFTRFENVQRSIKDIISSDKLIKF</sequence>
<evidence type="ECO:0000313" key="9">
    <source>
        <dbReference type="EMBL" id="KAF2156503.1"/>
    </source>
</evidence>
<dbReference type="PANTHER" id="PTHR24406">
    <property type="entry name" value="TRANSCRIPTIONAL REPRESSOR CTCFL-RELATED"/>
    <property type="match status" value="1"/>
</dbReference>
<dbReference type="AlphaFoldDB" id="A0A9P4J6Z9"/>
<evidence type="ECO:0000256" key="1">
    <source>
        <dbReference type="ARBA" id="ARBA00004123"/>
    </source>
</evidence>
<dbReference type="PROSITE" id="PS00028">
    <property type="entry name" value="ZINC_FINGER_C2H2_1"/>
    <property type="match status" value="3"/>
</dbReference>
<dbReference type="SUPFAM" id="SSF57667">
    <property type="entry name" value="beta-beta-alpha zinc fingers"/>
    <property type="match status" value="2"/>
</dbReference>
<evidence type="ECO:0000313" key="10">
    <source>
        <dbReference type="Proteomes" id="UP000799439"/>
    </source>
</evidence>
<evidence type="ECO:0000256" key="7">
    <source>
        <dbReference type="PROSITE-ProRule" id="PRU00042"/>
    </source>
</evidence>
<dbReference type="InterPro" id="IPR013087">
    <property type="entry name" value="Znf_C2H2_type"/>
</dbReference>
<dbReference type="InterPro" id="IPR050888">
    <property type="entry name" value="ZnF_C2H2-type_TF"/>
</dbReference>
<dbReference type="Gene3D" id="3.30.160.60">
    <property type="entry name" value="Classic Zinc Finger"/>
    <property type="match status" value="3"/>
</dbReference>
<keyword evidence="4 7" id="KW-0863">Zinc-finger</keyword>
<keyword evidence="3" id="KW-0677">Repeat</keyword>
<keyword evidence="5" id="KW-0862">Zinc</keyword>
<comment type="caution">
    <text evidence="9">The sequence shown here is derived from an EMBL/GenBank/DDBJ whole genome shotgun (WGS) entry which is preliminary data.</text>
</comment>
<keyword evidence="6" id="KW-0539">Nucleus</keyword>
<accession>A0A9P4J6Z9</accession>
<organism evidence="9 10">
    <name type="scientific">Myriangium duriaei CBS 260.36</name>
    <dbReference type="NCBI Taxonomy" id="1168546"/>
    <lineage>
        <taxon>Eukaryota</taxon>
        <taxon>Fungi</taxon>
        <taxon>Dikarya</taxon>
        <taxon>Ascomycota</taxon>
        <taxon>Pezizomycotina</taxon>
        <taxon>Dothideomycetes</taxon>
        <taxon>Dothideomycetidae</taxon>
        <taxon>Myriangiales</taxon>
        <taxon>Myriangiaceae</taxon>
        <taxon>Myriangium</taxon>
    </lineage>
</organism>
<gene>
    <name evidence="9" type="ORF">K461DRAFT_97044</name>
</gene>
<evidence type="ECO:0000256" key="3">
    <source>
        <dbReference type="ARBA" id="ARBA00022737"/>
    </source>
</evidence>
<dbReference type="EMBL" id="ML996082">
    <property type="protein sequence ID" value="KAF2156503.1"/>
    <property type="molecule type" value="Genomic_DNA"/>
</dbReference>
<evidence type="ECO:0000256" key="6">
    <source>
        <dbReference type="ARBA" id="ARBA00023242"/>
    </source>
</evidence>
<name>A0A9P4J6Z9_9PEZI</name>
<dbReference type="GO" id="GO:0008270">
    <property type="term" value="F:zinc ion binding"/>
    <property type="evidence" value="ECO:0007669"/>
    <property type="project" value="UniProtKB-KW"/>
</dbReference>
<proteinExistence type="predicted"/>
<dbReference type="OrthoDB" id="6077919at2759"/>
<keyword evidence="2" id="KW-0479">Metal-binding</keyword>
<evidence type="ECO:0000259" key="8">
    <source>
        <dbReference type="PROSITE" id="PS50157"/>
    </source>
</evidence>
<dbReference type="Pfam" id="PF12874">
    <property type="entry name" value="zf-met"/>
    <property type="match status" value="1"/>
</dbReference>
<evidence type="ECO:0000256" key="2">
    <source>
        <dbReference type="ARBA" id="ARBA00022723"/>
    </source>
</evidence>
<feature type="domain" description="C2H2-type" evidence="8">
    <location>
        <begin position="190"/>
        <end position="214"/>
    </location>
</feature>
<comment type="subcellular location">
    <subcellularLocation>
        <location evidence="1">Nucleus</location>
    </subcellularLocation>
</comment>
<feature type="domain" description="C2H2-type" evidence="8">
    <location>
        <begin position="86"/>
        <end position="115"/>
    </location>
</feature>
<dbReference type="SMART" id="SM00355">
    <property type="entry name" value="ZnF_C2H2"/>
    <property type="match status" value="7"/>
</dbReference>
<protein>
    <recommendedName>
        <fullName evidence="8">C2H2-type domain-containing protein</fullName>
    </recommendedName>
</protein>
<dbReference type="PROSITE" id="PS50157">
    <property type="entry name" value="ZINC_FINGER_C2H2_2"/>
    <property type="match status" value="2"/>
</dbReference>
<reference evidence="9" key="1">
    <citation type="journal article" date="2020" name="Stud. Mycol.">
        <title>101 Dothideomycetes genomes: a test case for predicting lifestyles and emergence of pathogens.</title>
        <authorList>
            <person name="Haridas S."/>
            <person name="Albert R."/>
            <person name="Binder M."/>
            <person name="Bloem J."/>
            <person name="Labutti K."/>
            <person name="Salamov A."/>
            <person name="Andreopoulos B."/>
            <person name="Baker S."/>
            <person name="Barry K."/>
            <person name="Bills G."/>
            <person name="Bluhm B."/>
            <person name="Cannon C."/>
            <person name="Castanera R."/>
            <person name="Culley D."/>
            <person name="Daum C."/>
            <person name="Ezra D."/>
            <person name="Gonzalez J."/>
            <person name="Henrissat B."/>
            <person name="Kuo A."/>
            <person name="Liang C."/>
            <person name="Lipzen A."/>
            <person name="Lutzoni F."/>
            <person name="Magnuson J."/>
            <person name="Mondo S."/>
            <person name="Nolan M."/>
            <person name="Ohm R."/>
            <person name="Pangilinan J."/>
            <person name="Park H.-J."/>
            <person name="Ramirez L."/>
            <person name="Alfaro M."/>
            <person name="Sun H."/>
            <person name="Tritt A."/>
            <person name="Yoshinaga Y."/>
            <person name="Zwiers L.-H."/>
            <person name="Turgeon B."/>
            <person name="Goodwin S."/>
            <person name="Spatafora J."/>
            <person name="Crous P."/>
            <person name="Grigoriev I."/>
        </authorList>
    </citation>
    <scope>NUCLEOTIDE SEQUENCE</scope>
    <source>
        <strain evidence="9">CBS 260.36</strain>
    </source>
</reference>
<evidence type="ECO:0000256" key="4">
    <source>
        <dbReference type="ARBA" id="ARBA00022771"/>
    </source>
</evidence>